<dbReference type="RefSeq" id="XP_069205693.1">
    <property type="nucleotide sequence ID" value="XM_069355852.1"/>
</dbReference>
<name>A0ABR3PTH2_9TREE</name>
<evidence type="ECO:0000313" key="2">
    <source>
        <dbReference type="Proteomes" id="UP001565368"/>
    </source>
</evidence>
<sequence>MPATKIEYYQHAPARDHYIPAAFFSHPTEGSYPHIATAILDYLWDAPDGMSGLAPLRGTNKAFREAIDSILFKNAEIIGRDTEARSMGDFTIRAVNGPHLRLCVSSCPSELANHSLIHESFNKYTKLVDIKGTFPDPKLITWHSAIPTLSAEYFNIPVARYASDLVLHSAIGGVGSDKRIVEINWFDKKDFDLWPVNAFDQPFPKAITFVINFHLTVTNMALRPFGMRTRTPGLPPLSDGRLAAITFIIKFQPLPTDGSVPPVYGAIALSMARRLVDLLATFIAPNVYVAGRKFTIVGLQPLEDHCCVTTARMSGWPSSPLSNIAFATTTWDQLAVAKSVVRAGRLRGLRLLKSLVSPKISLLGHQEYFEKVGPEEYALEMSGATEPFTHEDTVMRTKDGQWVIGGIVAN</sequence>
<accession>A0ABR3PTH2</accession>
<dbReference type="EMBL" id="JBBXJM010000006">
    <property type="protein sequence ID" value="KAL1405749.1"/>
    <property type="molecule type" value="Genomic_DNA"/>
</dbReference>
<dbReference type="GeneID" id="95988465"/>
<reference evidence="1 2" key="1">
    <citation type="submission" date="2023-08" db="EMBL/GenBank/DDBJ databases">
        <title>Annotated Genome Sequence of Vanrija albida AlHP1.</title>
        <authorList>
            <person name="Herzog R."/>
        </authorList>
    </citation>
    <scope>NUCLEOTIDE SEQUENCE [LARGE SCALE GENOMIC DNA]</scope>
    <source>
        <strain evidence="1 2">AlHP1</strain>
    </source>
</reference>
<organism evidence="1 2">
    <name type="scientific">Vanrija albida</name>
    <dbReference type="NCBI Taxonomy" id="181172"/>
    <lineage>
        <taxon>Eukaryota</taxon>
        <taxon>Fungi</taxon>
        <taxon>Dikarya</taxon>
        <taxon>Basidiomycota</taxon>
        <taxon>Agaricomycotina</taxon>
        <taxon>Tremellomycetes</taxon>
        <taxon>Trichosporonales</taxon>
        <taxon>Trichosporonaceae</taxon>
        <taxon>Vanrija</taxon>
    </lineage>
</organism>
<evidence type="ECO:0000313" key="1">
    <source>
        <dbReference type="EMBL" id="KAL1405749.1"/>
    </source>
</evidence>
<keyword evidence="2" id="KW-1185">Reference proteome</keyword>
<gene>
    <name evidence="1" type="ORF">Q8F55_007422</name>
</gene>
<comment type="caution">
    <text evidence="1">The sequence shown here is derived from an EMBL/GenBank/DDBJ whole genome shotgun (WGS) entry which is preliminary data.</text>
</comment>
<protein>
    <submittedName>
        <fullName evidence="1">Uncharacterized protein</fullName>
    </submittedName>
</protein>
<dbReference type="Proteomes" id="UP001565368">
    <property type="component" value="Unassembled WGS sequence"/>
</dbReference>
<proteinExistence type="predicted"/>